<evidence type="ECO:0000313" key="5">
    <source>
        <dbReference type="Proteomes" id="UP000006253"/>
    </source>
</evidence>
<accession>A0A0E2AZ10</accession>
<dbReference type="InterPro" id="IPR015422">
    <property type="entry name" value="PyrdxlP-dep_Trfase_small"/>
</dbReference>
<protein>
    <submittedName>
        <fullName evidence="4">Aminotransferase, class III</fullName>
    </submittedName>
</protein>
<dbReference type="Gene3D" id="3.90.1150.10">
    <property type="entry name" value="Aspartate Aminotransferase, domain 1"/>
    <property type="match status" value="1"/>
</dbReference>
<comment type="similarity">
    <text evidence="3">Belongs to the class-III pyridoxal-phosphate-dependent aminotransferase family.</text>
</comment>
<proteinExistence type="inferred from homology"/>
<reference evidence="4 5" key="1">
    <citation type="submission" date="2012-10" db="EMBL/GenBank/DDBJ databases">
        <authorList>
            <person name="Harkins D.M."/>
            <person name="Durkin A.S."/>
            <person name="Brinkac L.M."/>
            <person name="Selengut J.D."/>
            <person name="Sanka R."/>
            <person name="DePew J."/>
            <person name="Purushe J."/>
            <person name="Peacock S.J."/>
            <person name="Thaipadungpanit J."/>
            <person name="Wuthiekanun V.W."/>
            <person name="Day N.P."/>
            <person name="Vinetz J.M."/>
            <person name="Sutton G.G."/>
            <person name="Nelson W.C."/>
            <person name="Fouts D.E."/>
        </authorList>
    </citation>
    <scope>NUCLEOTIDE SEQUENCE [LARGE SCALE GENOMIC DNA]</scope>
    <source>
        <strain evidence="4 5">H1</strain>
    </source>
</reference>
<sequence length="473" mass="52757">MCISLLKLVILLCICKKLSKYRREYFIKNSVMNKITTFKKSREFSTEIHKLIPGGSHTYSKGDDQFPLNAPGSIVRGKGARVWDLDDNEYIDCSMGLTSVSIGHGFEPVAQAVADAAFSGTNFQRPALIELEAARLFLETVQSGDMVKFAKNGSTVTTAAVKLSRAFTGKNRVAIAKEHNFFSYDDWFIVTTPCDKGIPSKVAEMTSLFSYNNFESVEALFANKNHDIACLIMEPMKFDLPEDNFLHKVAALCKEKGVVFILDEMISGFKWDLTGAHNYFGVKADLVTWGKGIANGFSACALTGRAEIMELGGIKKEGEDKLFLISTTHGAETTGLAAMIATIKAFKENNMIESNWRRGEVLKKSLELIIKNHQLELYLELMGLPCLFILGCKNSSGFPDNHFRTLFLQEMIARGVLFQGMFYPTWSHQQTEIDHIIQAFDESCSIYLQAIKSGSTDNFLVGPSIKPVFRKKI</sequence>
<dbReference type="PANTHER" id="PTHR43713">
    <property type="entry name" value="GLUTAMATE-1-SEMIALDEHYDE 2,1-AMINOMUTASE"/>
    <property type="match status" value="1"/>
</dbReference>
<dbReference type="Pfam" id="PF00202">
    <property type="entry name" value="Aminotran_3"/>
    <property type="match status" value="1"/>
</dbReference>
<dbReference type="NCBIfam" id="NF004856">
    <property type="entry name" value="PRK06209.1"/>
    <property type="match status" value="1"/>
</dbReference>
<dbReference type="InterPro" id="IPR005814">
    <property type="entry name" value="Aminotrans_3"/>
</dbReference>
<comment type="caution">
    <text evidence="4">The sequence shown here is derived from an EMBL/GenBank/DDBJ whole genome shotgun (WGS) entry which is preliminary data.</text>
</comment>
<dbReference type="AlphaFoldDB" id="A0A0E2AZ10"/>
<dbReference type="Gene3D" id="3.40.640.10">
    <property type="entry name" value="Type I PLP-dependent aspartate aminotransferase-like (Major domain)"/>
    <property type="match status" value="1"/>
</dbReference>
<name>A0A0E2AZ10_9LEPT</name>
<organism evidence="4 5">
    <name type="scientific">Leptospira kirschneri str. H1</name>
    <dbReference type="NCBI Taxonomy" id="1049966"/>
    <lineage>
        <taxon>Bacteria</taxon>
        <taxon>Pseudomonadati</taxon>
        <taxon>Spirochaetota</taxon>
        <taxon>Spirochaetia</taxon>
        <taxon>Leptospirales</taxon>
        <taxon>Leptospiraceae</taxon>
        <taxon>Leptospira</taxon>
    </lineage>
</organism>
<dbReference type="SUPFAM" id="SSF53383">
    <property type="entry name" value="PLP-dependent transferases"/>
    <property type="match status" value="1"/>
</dbReference>
<dbReference type="InterPro" id="IPR015421">
    <property type="entry name" value="PyrdxlP-dep_Trfase_major"/>
</dbReference>
<dbReference type="GO" id="GO:0030170">
    <property type="term" value="F:pyridoxal phosphate binding"/>
    <property type="evidence" value="ECO:0007669"/>
    <property type="project" value="InterPro"/>
</dbReference>
<evidence type="ECO:0000256" key="3">
    <source>
        <dbReference type="RuleBase" id="RU003560"/>
    </source>
</evidence>
<evidence type="ECO:0000256" key="1">
    <source>
        <dbReference type="ARBA" id="ARBA00001933"/>
    </source>
</evidence>
<keyword evidence="4" id="KW-0032">Aminotransferase</keyword>
<comment type="cofactor">
    <cofactor evidence="1">
        <name>pyridoxal 5'-phosphate</name>
        <dbReference type="ChEBI" id="CHEBI:597326"/>
    </cofactor>
</comment>
<dbReference type="InterPro" id="IPR015424">
    <property type="entry name" value="PyrdxlP-dep_Trfase"/>
</dbReference>
<gene>
    <name evidence="4" type="ORF">LEP1GSC081_2050</name>
</gene>
<dbReference type="EMBL" id="AHMY02000059">
    <property type="protein sequence ID" value="EKO14196.1"/>
    <property type="molecule type" value="Genomic_DNA"/>
</dbReference>
<dbReference type="Proteomes" id="UP000006253">
    <property type="component" value="Unassembled WGS sequence"/>
</dbReference>
<evidence type="ECO:0000256" key="2">
    <source>
        <dbReference type="ARBA" id="ARBA00022898"/>
    </source>
</evidence>
<dbReference type="GO" id="GO:0008483">
    <property type="term" value="F:transaminase activity"/>
    <property type="evidence" value="ECO:0007669"/>
    <property type="project" value="UniProtKB-KW"/>
</dbReference>
<evidence type="ECO:0000313" key="4">
    <source>
        <dbReference type="EMBL" id="EKO14196.1"/>
    </source>
</evidence>
<keyword evidence="2 3" id="KW-0663">Pyridoxal phosphate</keyword>
<dbReference type="PANTHER" id="PTHR43713:SF3">
    <property type="entry name" value="GLUTAMATE-1-SEMIALDEHYDE 2,1-AMINOMUTASE 1, CHLOROPLASTIC-RELATED"/>
    <property type="match status" value="1"/>
</dbReference>
<keyword evidence="4" id="KW-0808">Transferase</keyword>